<dbReference type="Proteomes" id="UP001203852">
    <property type="component" value="Unassembled WGS sequence"/>
</dbReference>
<keyword evidence="2 4" id="KW-0521">NADP</keyword>
<keyword evidence="8" id="KW-1185">Reference proteome</keyword>
<dbReference type="SUPFAM" id="SSF51735">
    <property type="entry name" value="NAD(P)-binding Rossmann-fold domains"/>
    <property type="match status" value="1"/>
</dbReference>
<dbReference type="EC" id="1.1.1.169" evidence="4"/>
<evidence type="ECO:0000313" key="7">
    <source>
        <dbReference type="EMBL" id="KAI1617009.1"/>
    </source>
</evidence>
<evidence type="ECO:0000259" key="5">
    <source>
        <dbReference type="Pfam" id="PF02558"/>
    </source>
</evidence>
<dbReference type="InterPro" id="IPR008927">
    <property type="entry name" value="6-PGluconate_DH-like_C_sf"/>
</dbReference>
<comment type="similarity">
    <text evidence="1 4">Belongs to the ketopantoate reductase family.</text>
</comment>
<dbReference type="EMBL" id="MU404351">
    <property type="protein sequence ID" value="KAI1617009.1"/>
    <property type="molecule type" value="Genomic_DNA"/>
</dbReference>
<protein>
    <recommendedName>
        <fullName evidence="4">2-dehydropantoate 2-reductase</fullName>
        <ecNumber evidence="4">1.1.1.169</ecNumber>
    </recommendedName>
    <alternativeName>
        <fullName evidence="4">Ketopantoate reductase</fullName>
    </alternativeName>
</protein>
<dbReference type="InterPro" id="IPR013752">
    <property type="entry name" value="KPA_reductase"/>
</dbReference>
<evidence type="ECO:0000256" key="4">
    <source>
        <dbReference type="RuleBase" id="RU362068"/>
    </source>
</evidence>
<dbReference type="GO" id="GO:0005737">
    <property type="term" value="C:cytoplasm"/>
    <property type="evidence" value="ECO:0007669"/>
    <property type="project" value="TreeGrafter"/>
</dbReference>
<comment type="function">
    <text evidence="4">Catalyzes the NADPH-dependent reduction of ketopantoate into pantoic acid.</text>
</comment>
<dbReference type="InterPro" id="IPR003710">
    <property type="entry name" value="ApbA"/>
</dbReference>
<evidence type="ECO:0000256" key="2">
    <source>
        <dbReference type="ARBA" id="ARBA00022857"/>
    </source>
</evidence>
<dbReference type="InterPro" id="IPR013328">
    <property type="entry name" value="6PGD_dom2"/>
</dbReference>
<dbReference type="PANTHER" id="PTHR21708:SF30">
    <property type="entry name" value="2-DEHYDROPANTOATE 2-REDUCTASE-RELATED"/>
    <property type="match status" value="1"/>
</dbReference>
<dbReference type="InterPro" id="IPR051402">
    <property type="entry name" value="KPR-Related"/>
</dbReference>
<dbReference type="PANTHER" id="PTHR21708">
    <property type="entry name" value="PROBABLE 2-DEHYDROPANTOATE 2-REDUCTASE"/>
    <property type="match status" value="1"/>
</dbReference>
<dbReference type="InterPro" id="IPR013332">
    <property type="entry name" value="KPR_N"/>
</dbReference>
<dbReference type="GO" id="GO:0008677">
    <property type="term" value="F:2-dehydropantoate 2-reductase activity"/>
    <property type="evidence" value="ECO:0007669"/>
    <property type="project" value="UniProtKB-EC"/>
</dbReference>
<reference evidence="7" key="1">
    <citation type="journal article" date="2022" name="bioRxiv">
        <title>Deciphering the potential niche of two novel black yeast fungi from a biological soil crust based on their genomes, phenotypes, and melanin regulation.</title>
        <authorList>
            <consortium name="DOE Joint Genome Institute"/>
            <person name="Carr E.C."/>
            <person name="Barton Q."/>
            <person name="Grambo S."/>
            <person name="Sullivan M."/>
            <person name="Renfro C.M."/>
            <person name="Kuo A."/>
            <person name="Pangilinan J."/>
            <person name="Lipzen A."/>
            <person name="Keymanesh K."/>
            <person name="Savage E."/>
            <person name="Barry K."/>
            <person name="Grigoriev I.V."/>
            <person name="Riekhof W.R."/>
            <person name="Harris S.S."/>
        </authorList>
    </citation>
    <scope>NUCLEOTIDE SEQUENCE</scope>
    <source>
        <strain evidence="7">JF 03-4F</strain>
    </source>
</reference>
<dbReference type="Gene3D" id="1.10.1040.10">
    <property type="entry name" value="N-(1-d-carboxylethyl)-l-norvaline Dehydrogenase, domain 2"/>
    <property type="match status" value="1"/>
</dbReference>
<dbReference type="FunFam" id="1.10.1040.10:FF:000017">
    <property type="entry name" value="2-dehydropantoate 2-reductase"/>
    <property type="match status" value="1"/>
</dbReference>
<gene>
    <name evidence="7" type="ORF">EDD36DRAFT_415886</name>
</gene>
<dbReference type="AlphaFoldDB" id="A0AAN6E2J0"/>
<sequence length="333" mass="36232">MYNVLIFGTGSIGGVYACILSNASANVTCVCRSNYEEARKNGFAVTSSVFGRLHARPVIVRSVQEATQSCSDGFHFIVLCTKATKETTSITLEALEHAVNSRSKFPTLVIIQNGLGVEESFHIAFPSTVIISGVAYLPTTQTSPAVFSHSETEHLHLGLYPSQCPSVSSQTHLHDFARLVRAGNATVTVHDDIQRERWKKIVANGALNPVCALTRCRDRELIDLVDVAGAMIMDVMQEIASVASSQGYEDVVTQAVVEAQYARCLARPYPGVEPSMMADARLSRPMEVYAIVGEMVSIARQARIDTPRLKMLYVLITGLNHALQTGREGTSQV</sequence>
<feature type="domain" description="Ketopantoate reductase C-terminal" evidence="6">
    <location>
        <begin position="192"/>
        <end position="318"/>
    </location>
</feature>
<dbReference type="NCBIfam" id="TIGR00745">
    <property type="entry name" value="apbA_panE"/>
    <property type="match status" value="1"/>
</dbReference>
<dbReference type="InterPro" id="IPR036291">
    <property type="entry name" value="NAD(P)-bd_dom_sf"/>
</dbReference>
<dbReference type="Pfam" id="PF08546">
    <property type="entry name" value="ApbA_C"/>
    <property type="match status" value="1"/>
</dbReference>
<comment type="catalytic activity">
    <reaction evidence="4">
        <text>(R)-pantoate + NADP(+) = 2-dehydropantoate + NADPH + H(+)</text>
        <dbReference type="Rhea" id="RHEA:16233"/>
        <dbReference type="ChEBI" id="CHEBI:11561"/>
        <dbReference type="ChEBI" id="CHEBI:15378"/>
        <dbReference type="ChEBI" id="CHEBI:15980"/>
        <dbReference type="ChEBI" id="CHEBI:57783"/>
        <dbReference type="ChEBI" id="CHEBI:58349"/>
        <dbReference type="EC" id="1.1.1.169"/>
    </reaction>
</comment>
<dbReference type="Gene3D" id="3.40.50.720">
    <property type="entry name" value="NAD(P)-binding Rossmann-like Domain"/>
    <property type="match status" value="1"/>
</dbReference>
<keyword evidence="3 4" id="KW-0560">Oxidoreductase</keyword>
<organism evidence="7 8">
    <name type="scientific">Exophiala viscosa</name>
    <dbReference type="NCBI Taxonomy" id="2486360"/>
    <lineage>
        <taxon>Eukaryota</taxon>
        <taxon>Fungi</taxon>
        <taxon>Dikarya</taxon>
        <taxon>Ascomycota</taxon>
        <taxon>Pezizomycotina</taxon>
        <taxon>Eurotiomycetes</taxon>
        <taxon>Chaetothyriomycetidae</taxon>
        <taxon>Chaetothyriales</taxon>
        <taxon>Herpotrichiellaceae</taxon>
        <taxon>Exophiala</taxon>
    </lineage>
</organism>
<evidence type="ECO:0000313" key="8">
    <source>
        <dbReference type="Proteomes" id="UP001203852"/>
    </source>
</evidence>
<dbReference type="SUPFAM" id="SSF48179">
    <property type="entry name" value="6-phosphogluconate dehydrogenase C-terminal domain-like"/>
    <property type="match status" value="1"/>
</dbReference>
<dbReference type="GO" id="GO:0015940">
    <property type="term" value="P:pantothenate biosynthetic process"/>
    <property type="evidence" value="ECO:0007669"/>
    <property type="project" value="InterPro"/>
</dbReference>
<evidence type="ECO:0000256" key="1">
    <source>
        <dbReference type="ARBA" id="ARBA00007870"/>
    </source>
</evidence>
<comment type="caution">
    <text evidence="7">The sequence shown here is derived from an EMBL/GenBank/DDBJ whole genome shotgun (WGS) entry which is preliminary data.</text>
</comment>
<proteinExistence type="inferred from homology"/>
<name>A0AAN6E2J0_9EURO</name>
<evidence type="ECO:0000259" key="6">
    <source>
        <dbReference type="Pfam" id="PF08546"/>
    </source>
</evidence>
<dbReference type="Pfam" id="PF02558">
    <property type="entry name" value="ApbA"/>
    <property type="match status" value="1"/>
</dbReference>
<accession>A0AAN6E2J0</accession>
<evidence type="ECO:0000256" key="3">
    <source>
        <dbReference type="ARBA" id="ARBA00023002"/>
    </source>
</evidence>
<feature type="domain" description="Ketopantoate reductase N-terminal" evidence="5">
    <location>
        <begin position="4"/>
        <end position="160"/>
    </location>
</feature>